<sequence length="286" mass="31142">MGWADVIASAHPDIEVGERVWGFFPYTNYHRIEAGQVTSSSFKDIGLHRAKHAPVYCQFDKASANPLYDNAREGQDSLLRGLFMTSWLVEDFLNENSAFGAELCLITSASSKTSIALAFAVKQRGQMKSIAITSEKNRAFCESLECYDEVHSYQQIEQLDASAPAVIVDMAGSAATLAQCHQHFGDNIKYSCLIGATHYQEAGATDNLPGAKPEFFFAPAHVQERSKTLGAAVLMTLLGGSYAQFREFCDGWMTVKCAEGSEAVSEAYRSILAGGAEPQVGQLVKI</sequence>
<gene>
    <name evidence="1" type="ORF">IMCC3088_143</name>
</gene>
<protein>
    <recommendedName>
        <fullName evidence="3">DUF2855 family protein</fullName>
    </recommendedName>
</protein>
<dbReference type="EMBL" id="AEIG01000112">
    <property type="protein sequence ID" value="EGG28420.1"/>
    <property type="molecule type" value="Genomic_DNA"/>
</dbReference>
<evidence type="ECO:0000313" key="1">
    <source>
        <dbReference type="EMBL" id="EGG28420.1"/>
    </source>
</evidence>
<organism evidence="1 2">
    <name type="scientific">Aequoribacter fuscus</name>
    <dbReference type="NCBI Taxonomy" id="2518989"/>
    <lineage>
        <taxon>Bacteria</taxon>
        <taxon>Pseudomonadati</taxon>
        <taxon>Pseudomonadota</taxon>
        <taxon>Gammaproteobacteria</taxon>
        <taxon>Cellvibrionales</taxon>
        <taxon>Halieaceae</taxon>
        <taxon>Aequoribacter</taxon>
    </lineage>
</organism>
<dbReference type="InterPro" id="IPR021276">
    <property type="entry name" value="DUF2855"/>
</dbReference>
<dbReference type="Pfam" id="PF11017">
    <property type="entry name" value="DUF2855"/>
    <property type="match status" value="1"/>
</dbReference>
<comment type="caution">
    <text evidence="1">The sequence shown here is derived from an EMBL/GenBank/DDBJ whole genome shotgun (WGS) entry which is preliminary data.</text>
</comment>
<dbReference type="Proteomes" id="UP000005615">
    <property type="component" value="Unassembled WGS sequence"/>
</dbReference>
<keyword evidence="2" id="KW-1185">Reference proteome</keyword>
<accession>F3L5I0</accession>
<evidence type="ECO:0000313" key="2">
    <source>
        <dbReference type="Proteomes" id="UP000005615"/>
    </source>
</evidence>
<reference evidence="1 2" key="1">
    <citation type="journal article" date="2011" name="J. Bacteriol.">
        <title>Genome sequence of strain IMCC3088, a proteorhodopsin-containing marine bacterium belonging to the OM60/NOR5 clade.</title>
        <authorList>
            <person name="Jang Y."/>
            <person name="Oh H.M."/>
            <person name="Kang I."/>
            <person name="Lee K."/>
            <person name="Yang S.J."/>
            <person name="Cho J.C."/>
        </authorList>
    </citation>
    <scope>NUCLEOTIDE SEQUENCE [LARGE SCALE GENOMIC DNA]</scope>
    <source>
        <strain evidence="1 2">IMCC3088</strain>
    </source>
</reference>
<dbReference type="eggNOG" id="COG2130">
    <property type="taxonomic scope" value="Bacteria"/>
</dbReference>
<name>F3L5I0_9GAMM</name>
<evidence type="ECO:0008006" key="3">
    <source>
        <dbReference type="Google" id="ProtNLM"/>
    </source>
</evidence>
<proteinExistence type="predicted"/>
<dbReference type="AlphaFoldDB" id="F3L5I0"/>
<dbReference type="Gene3D" id="3.40.50.720">
    <property type="entry name" value="NAD(P)-binding Rossmann-like Domain"/>
    <property type="match status" value="1"/>
</dbReference>
<dbReference type="STRING" id="2518989.IMCC3088_143"/>